<evidence type="ECO:0000256" key="2">
    <source>
        <dbReference type="ARBA" id="ARBA00022737"/>
    </source>
</evidence>
<accession>A0A8T0V4U8</accession>
<evidence type="ECO:0000256" key="1">
    <source>
        <dbReference type="ARBA" id="ARBA00022723"/>
    </source>
</evidence>
<dbReference type="Pfam" id="PF13912">
    <property type="entry name" value="zf-C2H2_6"/>
    <property type="match status" value="4"/>
</dbReference>
<feature type="domain" description="C2H2-type" evidence="9">
    <location>
        <begin position="465"/>
        <end position="494"/>
    </location>
</feature>
<name>A0A8T0V4U8_PANVG</name>
<dbReference type="GO" id="GO:0003700">
    <property type="term" value="F:DNA-binding transcription factor activity"/>
    <property type="evidence" value="ECO:0007669"/>
    <property type="project" value="InterPro"/>
</dbReference>
<keyword evidence="11" id="KW-1185">Reference proteome</keyword>
<evidence type="ECO:0000256" key="5">
    <source>
        <dbReference type="ARBA" id="ARBA00023015"/>
    </source>
</evidence>
<dbReference type="InterPro" id="IPR013087">
    <property type="entry name" value="Znf_C2H2_type"/>
</dbReference>
<evidence type="ECO:0000313" key="11">
    <source>
        <dbReference type="Proteomes" id="UP000823388"/>
    </source>
</evidence>
<dbReference type="InterPro" id="IPR036236">
    <property type="entry name" value="Znf_C2H2_sf"/>
</dbReference>
<keyword evidence="1" id="KW-0479">Metal-binding</keyword>
<evidence type="ECO:0000256" key="7">
    <source>
        <dbReference type="PROSITE-ProRule" id="PRU00042"/>
    </source>
</evidence>
<dbReference type="InterPro" id="IPR044653">
    <property type="entry name" value="AZF1/2/3-like"/>
</dbReference>
<reference evidence="10" key="1">
    <citation type="submission" date="2020-05" db="EMBL/GenBank/DDBJ databases">
        <title>WGS assembly of Panicum virgatum.</title>
        <authorList>
            <person name="Lovell J.T."/>
            <person name="Jenkins J."/>
            <person name="Shu S."/>
            <person name="Juenger T.E."/>
            <person name="Schmutz J."/>
        </authorList>
    </citation>
    <scope>NUCLEOTIDE SEQUENCE</scope>
    <source>
        <strain evidence="10">AP13</strain>
    </source>
</reference>
<dbReference type="Gene3D" id="3.30.160.60">
    <property type="entry name" value="Classic Zinc Finger"/>
    <property type="match status" value="3"/>
</dbReference>
<evidence type="ECO:0000256" key="8">
    <source>
        <dbReference type="SAM" id="MobiDB-lite"/>
    </source>
</evidence>
<dbReference type="PANTHER" id="PTHR45988:SF18">
    <property type="entry name" value="C2H2-TYPE ZINC FINGER FAMILY PROTEIN"/>
    <property type="match status" value="1"/>
</dbReference>
<dbReference type="SUPFAM" id="SSF57667">
    <property type="entry name" value="beta-beta-alpha zinc fingers"/>
    <property type="match status" value="2"/>
</dbReference>
<feature type="domain" description="C2H2-type" evidence="9">
    <location>
        <begin position="629"/>
        <end position="656"/>
    </location>
</feature>
<dbReference type="GO" id="GO:0008270">
    <property type="term" value="F:zinc ion binding"/>
    <property type="evidence" value="ECO:0007669"/>
    <property type="project" value="UniProtKB-KW"/>
</dbReference>
<keyword evidence="3 7" id="KW-0863">Zinc-finger</keyword>
<dbReference type="AlphaFoldDB" id="A0A8T0V4U8"/>
<organism evidence="10 11">
    <name type="scientific">Panicum virgatum</name>
    <name type="common">Blackwell switchgrass</name>
    <dbReference type="NCBI Taxonomy" id="38727"/>
    <lineage>
        <taxon>Eukaryota</taxon>
        <taxon>Viridiplantae</taxon>
        <taxon>Streptophyta</taxon>
        <taxon>Embryophyta</taxon>
        <taxon>Tracheophyta</taxon>
        <taxon>Spermatophyta</taxon>
        <taxon>Magnoliopsida</taxon>
        <taxon>Liliopsida</taxon>
        <taxon>Poales</taxon>
        <taxon>Poaceae</taxon>
        <taxon>PACMAD clade</taxon>
        <taxon>Panicoideae</taxon>
        <taxon>Panicodae</taxon>
        <taxon>Paniceae</taxon>
        <taxon>Panicinae</taxon>
        <taxon>Panicum</taxon>
        <taxon>Panicum sect. Hiantes</taxon>
    </lineage>
</organism>
<feature type="compositionally biased region" description="Pro residues" evidence="8">
    <location>
        <begin position="12"/>
        <end position="25"/>
    </location>
</feature>
<comment type="caution">
    <text evidence="10">The sequence shown here is derived from an EMBL/GenBank/DDBJ whole genome shotgun (WGS) entry which is preliminary data.</text>
</comment>
<dbReference type="PROSITE" id="PS00028">
    <property type="entry name" value="ZINC_FINGER_C2H2_1"/>
    <property type="match status" value="5"/>
</dbReference>
<gene>
    <name evidence="10" type="ORF">PVAP13_3KG480600</name>
</gene>
<feature type="domain" description="C2H2-type" evidence="9">
    <location>
        <begin position="547"/>
        <end position="576"/>
    </location>
</feature>
<dbReference type="PANTHER" id="PTHR45988">
    <property type="entry name" value="C2H2 TYPE ZINC FINGER TRANSCRIPTION FACTOR FAMILY-RELATED"/>
    <property type="match status" value="1"/>
</dbReference>
<evidence type="ECO:0000256" key="3">
    <source>
        <dbReference type="ARBA" id="ARBA00022771"/>
    </source>
</evidence>
<sequence length="694" mass="75970">MNLVMIAVYIPSPRPPPPITRPPRVPRGRDGPTPHRQRSRQVAAAAAAARARKQGTCRQAPGNRRRGAGSCGARVSDLGFTAQSDCVIFVWLSLLMDIDEPSTSKPADMRSRGPHKHWCKVCTRNFRSGKALGGHMTCHRLAVVQPRSTPSPPVIVDLPVSLLDSSDVKPLQTSLETKCLHCSKEFSTCQSLRGNMQMHSAKKVMTKPDEEPAELMGASANVNGYHGHNVMLFSPVKRKRSKRGMPVLDSEEMCAAATLLMLAEYSDKISASENCCRGDNNDNISTPNLLKEVNLNAFDQLSQPDEFLNNTRPKSVKNASYEGFYDFSEKENNLNLAADVPKKMLLLNVFDDGLVDGDAEFMKPGADISVDEVKFGSLSAAVNVKRYQCKVCRKLLSSGYTLGCHMRLHCEKENSLNLVPKKPAQLNVFDHGLDVDAEFMKPGVNNSIEDLKSGDLSAAVNIKSYQCKVCGKLLRSGRALGGHMTIHLHCEQNTLKLVADVPKIEVLPNVFDHGLDAGAEFMKPGADISVEKLQSDDLSAAVNIKRHECKVCGKLLRSGRALGGHMTLYSHCGRNTLNLVADVPKMEVIPNVFDHGLDAGAEFMKPGADISVEQLQSGVLSAAVNIKRHQCQVCGKLLRSGHALGGHMRSHYGRKCNLDQGVADCPNSEEQMQKLGLDSPIFYRRRPRSHGSEI</sequence>
<proteinExistence type="predicted"/>
<dbReference type="GO" id="GO:0005634">
    <property type="term" value="C:nucleus"/>
    <property type="evidence" value="ECO:0007669"/>
    <property type="project" value="TreeGrafter"/>
</dbReference>
<feature type="region of interest" description="Disordered" evidence="8">
    <location>
        <begin position="12"/>
        <end position="39"/>
    </location>
</feature>
<dbReference type="SMART" id="SM00355">
    <property type="entry name" value="ZnF_C2H2"/>
    <property type="match status" value="6"/>
</dbReference>
<evidence type="ECO:0000256" key="6">
    <source>
        <dbReference type="ARBA" id="ARBA00023163"/>
    </source>
</evidence>
<dbReference type="Proteomes" id="UP000823388">
    <property type="component" value="Chromosome 3K"/>
</dbReference>
<feature type="domain" description="C2H2-type" evidence="9">
    <location>
        <begin position="177"/>
        <end position="204"/>
    </location>
</feature>
<feature type="domain" description="C2H2-type" evidence="9">
    <location>
        <begin position="387"/>
        <end position="414"/>
    </location>
</feature>
<dbReference type="PROSITE" id="PS50157">
    <property type="entry name" value="ZINC_FINGER_C2H2_2"/>
    <property type="match status" value="5"/>
</dbReference>
<protein>
    <recommendedName>
        <fullName evidence="9">C2H2-type domain-containing protein</fullName>
    </recommendedName>
</protein>
<evidence type="ECO:0000313" key="10">
    <source>
        <dbReference type="EMBL" id="KAG2630260.1"/>
    </source>
</evidence>
<dbReference type="OrthoDB" id="8922241at2759"/>
<keyword evidence="2" id="KW-0677">Repeat</keyword>
<dbReference type="EMBL" id="CM029041">
    <property type="protein sequence ID" value="KAG2630260.1"/>
    <property type="molecule type" value="Genomic_DNA"/>
</dbReference>
<keyword evidence="4" id="KW-0862">Zinc</keyword>
<keyword evidence="5" id="KW-0805">Transcription regulation</keyword>
<evidence type="ECO:0000259" key="9">
    <source>
        <dbReference type="PROSITE" id="PS50157"/>
    </source>
</evidence>
<evidence type="ECO:0000256" key="4">
    <source>
        <dbReference type="ARBA" id="ARBA00022833"/>
    </source>
</evidence>
<keyword evidence="6" id="KW-0804">Transcription</keyword>
<dbReference type="GO" id="GO:0000976">
    <property type="term" value="F:transcription cis-regulatory region binding"/>
    <property type="evidence" value="ECO:0007669"/>
    <property type="project" value="TreeGrafter"/>
</dbReference>